<organism evidence="1">
    <name type="scientific">Rhizophora mucronata</name>
    <name type="common">Asiatic mangrove</name>
    <dbReference type="NCBI Taxonomy" id="61149"/>
    <lineage>
        <taxon>Eukaryota</taxon>
        <taxon>Viridiplantae</taxon>
        <taxon>Streptophyta</taxon>
        <taxon>Embryophyta</taxon>
        <taxon>Tracheophyta</taxon>
        <taxon>Spermatophyta</taxon>
        <taxon>Magnoliopsida</taxon>
        <taxon>eudicotyledons</taxon>
        <taxon>Gunneridae</taxon>
        <taxon>Pentapetalae</taxon>
        <taxon>rosids</taxon>
        <taxon>fabids</taxon>
        <taxon>Malpighiales</taxon>
        <taxon>Rhizophoraceae</taxon>
        <taxon>Rhizophora</taxon>
    </lineage>
</organism>
<dbReference type="EMBL" id="GGEC01019734">
    <property type="protein sequence ID" value="MBX00218.1"/>
    <property type="molecule type" value="Transcribed_RNA"/>
</dbReference>
<reference evidence="1" key="1">
    <citation type="submission" date="2018-02" db="EMBL/GenBank/DDBJ databases">
        <title>Rhizophora mucronata_Transcriptome.</title>
        <authorList>
            <person name="Meera S.P."/>
            <person name="Sreeshan A."/>
            <person name="Augustine A."/>
        </authorList>
    </citation>
    <scope>NUCLEOTIDE SEQUENCE</scope>
    <source>
        <tissue evidence="1">Leaf</tissue>
    </source>
</reference>
<name>A0A2P2K3B5_RHIMU</name>
<sequence length="43" mass="4614">MCLGEVPKATPGSSYFLINSPALHAFFQGLSLTSSQNIRNTNT</sequence>
<protein>
    <submittedName>
        <fullName evidence="1">Uncharacterized protein</fullName>
    </submittedName>
</protein>
<evidence type="ECO:0000313" key="1">
    <source>
        <dbReference type="EMBL" id="MBX00218.1"/>
    </source>
</evidence>
<dbReference type="AlphaFoldDB" id="A0A2P2K3B5"/>
<accession>A0A2P2K3B5</accession>
<proteinExistence type="predicted"/>